<dbReference type="RefSeq" id="XP_018147046.1">
    <property type="nucleotide sequence ID" value="XM_018282534.1"/>
</dbReference>
<dbReference type="SMART" id="SM00066">
    <property type="entry name" value="GAL4"/>
    <property type="match status" value="1"/>
</dbReference>
<evidence type="ECO:0000313" key="4">
    <source>
        <dbReference type="EMBL" id="OAQ70509.1"/>
    </source>
</evidence>
<dbReference type="AlphaFoldDB" id="A0A179FZV3"/>
<dbReference type="OrthoDB" id="4949609at2759"/>
<dbReference type="Gene3D" id="4.10.240.10">
    <property type="entry name" value="Zn(2)-C6 fungal-type DNA-binding domain"/>
    <property type="match status" value="1"/>
</dbReference>
<feature type="domain" description="Zn(2)-C6 fungal-type" evidence="3">
    <location>
        <begin position="11"/>
        <end position="47"/>
    </location>
</feature>
<reference evidence="4 5" key="1">
    <citation type="journal article" date="2016" name="PLoS Pathog.">
        <title>Biosynthesis of antibiotic leucinostatins in bio-control fungus Purpureocillium lilacinum and their inhibition on phytophthora revealed by genome mining.</title>
        <authorList>
            <person name="Wang G."/>
            <person name="Liu Z."/>
            <person name="Lin R."/>
            <person name="Li E."/>
            <person name="Mao Z."/>
            <person name="Ling J."/>
            <person name="Yang Y."/>
            <person name="Yin W.B."/>
            <person name="Xie B."/>
        </authorList>
    </citation>
    <scope>NUCLEOTIDE SEQUENCE [LARGE SCALE GENOMIC DNA]</scope>
    <source>
        <strain evidence="4">170</strain>
    </source>
</reference>
<evidence type="ECO:0000313" key="5">
    <source>
        <dbReference type="Proteomes" id="UP000078397"/>
    </source>
</evidence>
<keyword evidence="5" id="KW-1185">Reference proteome</keyword>
<protein>
    <submittedName>
        <fullName evidence="4">Fungal zn(2)-Cys(6) binuclear cluster domain-containing protein</fullName>
    </submittedName>
</protein>
<dbReference type="Proteomes" id="UP000078397">
    <property type="component" value="Unassembled WGS sequence"/>
</dbReference>
<dbReference type="EMBL" id="LSBJ02000002">
    <property type="protein sequence ID" value="OAQ70509.1"/>
    <property type="molecule type" value="Genomic_DNA"/>
</dbReference>
<accession>A0A179FZV3</accession>
<dbReference type="CDD" id="cd00067">
    <property type="entry name" value="GAL4"/>
    <property type="match status" value="1"/>
</dbReference>
<dbReference type="GO" id="GO:0008270">
    <property type="term" value="F:zinc ion binding"/>
    <property type="evidence" value="ECO:0007669"/>
    <property type="project" value="InterPro"/>
</dbReference>
<dbReference type="PANTHER" id="PTHR31668:SF30">
    <property type="entry name" value="ZN(II)2CYS6 TRANSCRIPTION FACTOR (EUROFUNG)"/>
    <property type="match status" value="1"/>
</dbReference>
<name>A0A179FZV3_METCM</name>
<dbReference type="InterPro" id="IPR036864">
    <property type="entry name" value="Zn2-C6_fun-type_DNA-bd_sf"/>
</dbReference>
<evidence type="ECO:0000259" key="3">
    <source>
        <dbReference type="PROSITE" id="PS50048"/>
    </source>
</evidence>
<evidence type="ECO:0000256" key="1">
    <source>
        <dbReference type="ARBA" id="ARBA00023242"/>
    </source>
</evidence>
<dbReference type="Pfam" id="PF00172">
    <property type="entry name" value="Zn_clus"/>
    <property type="match status" value="1"/>
</dbReference>
<comment type="caution">
    <text evidence="4">The sequence shown here is derived from an EMBL/GenBank/DDBJ whole genome shotgun (WGS) entry which is preliminary data.</text>
</comment>
<dbReference type="PROSITE" id="PS00463">
    <property type="entry name" value="ZN2_CY6_FUNGAL_1"/>
    <property type="match status" value="1"/>
</dbReference>
<feature type="region of interest" description="Disordered" evidence="2">
    <location>
        <begin position="67"/>
        <end position="116"/>
    </location>
</feature>
<dbReference type="GO" id="GO:0000981">
    <property type="term" value="F:DNA-binding transcription factor activity, RNA polymerase II-specific"/>
    <property type="evidence" value="ECO:0007669"/>
    <property type="project" value="InterPro"/>
</dbReference>
<dbReference type="InterPro" id="IPR001138">
    <property type="entry name" value="Zn2Cys6_DnaBD"/>
</dbReference>
<evidence type="ECO:0000256" key="2">
    <source>
        <dbReference type="SAM" id="MobiDB-lite"/>
    </source>
</evidence>
<feature type="compositionally biased region" description="Basic and acidic residues" evidence="2">
    <location>
        <begin position="92"/>
        <end position="109"/>
    </location>
</feature>
<dbReference type="PANTHER" id="PTHR31668">
    <property type="entry name" value="GLUCOSE TRANSPORT TRANSCRIPTION REGULATOR RGT1-RELATED-RELATED"/>
    <property type="match status" value="1"/>
</dbReference>
<dbReference type="SUPFAM" id="SSF57701">
    <property type="entry name" value="Zn2/Cys6 DNA-binding domain"/>
    <property type="match status" value="1"/>
</dbReference>
<dbReference type="STRING" id="1380566.A0A179FZV3"/>
<dbReference type="KEGG" id="pchm:VFPPC_02969"/>
<proteinExistence type="predicted"/>
<dbReference type="CDD" id="cd12148">
    <property type="entry name" value="fungal_TF_MHR"/>
    <property type="match status" value="1"/>
</dbReference>
<gene>
    <name evidence="4" type="ORF">VFPPC_02969</name>
</gene>
<keyword evidence="1" id="KW-0539">Nucleus</keyword>
<sequence length="583" mass="64580">MVQNGKPAAKACDACRRRKLRCRQNISEPSLDSRCLRCVQTDLQCTYNDERRQRGPKTGSRLRELRASQGIRSKETLCSSTPSRPSPGGPEAQEHETPGGGFEGRDDHSSQSTDSASYGFAGDYFNNMSPEHTDTGVSLPPDFNLDQLIFSTPDVLPFDFDSTAMAEPNCAVEVARNAPSFPPEDGIDFSKEALTAEVSKYFWAVYQRYPMWHLDTLLSKIERGEHTTSNEFRSTCLSIYLLNESVLFRKNPHHGSSRLIQIATAIESTRASCNGDHFAECPSTNAVIASLVLFIAYSVCDRHNLAFYHLNEAAGLLRLIDPDKLDSLDSALYRRLEAILFITESASILVYGKARKNRMIPCPENLSTLESSMRWYPEQYRPSSVLPSDLANIHLGSLDNKAVNLLYALVSLYNATTAEEISKISISSPAVSEVIEQGVLGNASLQAADVDITRQWQLCLRWQEVLSSRKDKASSHCAPGAGYTLQIMGLTVLQYSRAIRPGECRIVGHGKLASLATAIYDIASNLGILANCTAVIGDLIRTVYEMDYERYFAPELSLVQLCIEKVPRQITCGEDNLMVEEGQ</sequence>
<dbReference type="GeneID" id="28846528"/>
<dbReference type="InterPro" id="IPR050797">
    <property type="entry name" value="Carb_Metab_Trans_Reg"/>
</dbReference>
<organism evidence="4 5">
    <name type="scientific">Pochonia chlamydosporia 170</name>
    <dbReference type="NCBI Taxonomy" id="1380566"/>
    <lineage>
        <taxon>Eukaryota</taxon>
        <taxon>Fungi</taxon>
        <taxon>Dikarya</taxon>
        <taxon>Ascomycota</taxon>
        <taxon>Pezizomycotina</taxon>
        <taxon>Sordariomycetes</taxon>
        <taxon>Hypocreomycetidae</taxon>
        <taxon>Hypocreales</taxon>
        <taxon>Clavicipitaceae</taxon>
        <taxon>Pochonia</taxon>
    </lineage>
</organism>
<dbReference type="PROSITE" id="PS50048">
    <property type="entry name" value="ZN2_CY6_FUNGAL_2"/>
    <property type="match status" value="1"/>
</dbReference>